<evidence type="ECO:0000313" key="1">
    <source>
        <dbReference type="EMBL" id="MBX57648.1"/>
    </source>
</evidence>
<dbReference type="EMBL" id="GGEC01077164">
    <property type="protein sequence ID" value="MBX57648.1"/>
    <property type="molecule type" value="Transcribed_RNA"/>
</dbReference>
<organism evidence="1">
    <name type="scientific">Rhizophora mucronata</name>
    <name type="common">Asiatic mangrove</name>
    <dbReference type="NCBI Taxonomy" id="61149"/>
    <lineage>
        <taxon>Eukaryota</taxon>
        <taxon>Viridiplantae</taxon>
        <taxon>Streptophyta</taxon>
        <taxon>Embryophyta</taxon>
        <taxon>Tracheophyta</taxon>
        <taxon>Spermatophyta</taxon>
        <taxon>Magnoliopsida</taxon>
        <taxon>eudicotyledons</taxon>
        <taxon>Gunneridae</taxon>
        <taxon>Pentapetalae</taxon>
        <taxon>rosids</taxon>
        <taxon>fabids</taxon>
        <taxon>Malpighiales</taxon>
        <taxon>Rhizophoraceae</taxon>
        <taxon>Rhizophora</taxon>
    </lineage>
</organism>
<reference evidence="1" key="1">
    <citation type="submission" date="2018-02" db="EMBL/GenBank/DDBJ databases">
        <title>Rhizophora mucronata_Transcriptome.</title>
        <authorList>
            <person name="Meera S.P."/>
            <person name="Sreeshan A."/>
            <person name="Augustine A."/>
        </authorList>
    </citation>
    <scope>NUCLEOTIDE SEQUENCE</scope>
    <source>
        <tissue evidence="1">Leaf</tissue>
    </source>
</reference>
<sequence>MHRQVSEDVERERE</sequence>
<accession>A0A2P2PSD5</accession>
<proteinExistence type="predicted"/>
<name>A0A2P2PSD5_RHIMU</name>
<protein>
    <submittedName>
        <fullName evidence="1">Uncharacterized protein</fullName>
    </submittedName>
</protein>